<dbReference type="InterPro" id="IPR029063">
    <property type="entry name" value="SAM-dependent_MTases_sf"/>
</dbReference>
<evidence type="ECO:0000313" key="5">
    <source>
        <dbReference type="EMBL" id="MDT9001851.1"/>
    </source>
</evidence>
<dbReference type="PANTHER" id="PTHR43464:SF19">
    <property type="entry name" value="UBIQUINONE BIOSYNTHESIS O-METHYLTRANSFERASE, MITOCHONDRIAL"/>
    <property type="match status" value="1"/>
</dbReference>
<dbReference type="EMBL" id="JAVXZY010000011">
    <property type="protein sequence ID" value="MDT9001851.1"/>
    <property type="molecule type" value="Genomic_DNA"/>
</dbReference>
<feature type="domain" description="Methyltransferase" evidence="4">
    <location>
        <begin position="44"/>
        <end position="133"/>
    </location>
</feature>
<reference evidence="5" key="1">
    <citation type="submission" date="2023-09" db="EMBL/GenBank/DDBJ databases">
        <title>Paucibacter sp. APW11 Genome sequencing and assembly.</title>
        <authorList>
            <person name="Kim I."/>
        </authorList>
    </citation>
    <scope>NUCLEOTIDE SEQUENCE</scope>
    <source>
        <strain evidence="5">APW11</strain>
    </source>
</reference>
<dbReference type="Pfam" id="PF13649">
    <property type="entry name" value="Methyltransf_25"/>
    <property type="match status" value="1"/>
</dbReference>
<proteinExistence type="predicted"/>
<evidence type="ECO:0000256" key="2">
    <source>
        <dbReference type="ARBA" id="ARBA00022679"/>
    </source>
</evidence>
<dbReference type="SUPFAM" id="SSF53335">
    <property type="entry name" value="S-adenosyl-L-methionine-dependent methyltransferases"/>
    <property type="match status" value="1"/>
</dbReference>
<evidence type="ECO:0000256" key="1">
    <source>
        <dbReference type="ARBA" id="ARBA00022603"/>
    </source>
</evidence>
<evidence type="ECO:0000256" key="3">
    <source>
        <dbReference type="ARBA" id="ARBA00022691"/>
    </source>
</evidence>
<keyword evidence="3" id="KW-0949">S-adenosyl-L-methionine</keyword>
<dbReference type="GO" id="GO:0008168">
    <property type="term" value="F:methyltransferase activity"/>
    <property type="evidence" value="ECO:0007669"/>
    <property type="project" value="UniProtKB-KW"/>
</dbReference>
<sequence>MTDFHGEGPGAQARDGCSVELYQRSSYRGELEGLLRWLKPGATVLELGCGTGRLSRRLAQLGCVVVAVDNSAEMLAQLDALALPGVRSCLADIEGLALDQRFDVVLLASGLINQVDAALRQALVAAAARHLTPHSVLLLERQDAAWLRSAEPGPLGELDGMALTLETVRRHDDGSVAMTLAYRAADQLWRHSFRLLPLAEAEVQALLSPHGLSRVEWLEPGRRWAVAQRPVR</sequence>
<gene>
    <name evidence="5" type="ORF">RQP53_21420</name>
</gene>
<dbReference type="Gene3D" id="3.40.50.150">
    <property type="entry name" value="Vaccinia Virus protein VP39"/>
    <property type="match status" value="1"/>
</dbReference>
<keyword evidence="6" id="KW-1185">Reference proteome</keyword>
<keyword evidence="1 5" id="KW-0489">Methyltransferase</keyword>
<dbReference type="PANTHER" id="PTHR43464">
    <property type="entry name" value="METHYLTRANSFERASE"/>
    <property type="match status" value="1"/>
</dbReference>
<dbReference type="CDD" id="cd02440">
    <property type="entry name" value="AdoMet_MTases"/>
    <property type="match status" value="1"/>
</dbReference>
<protein>
    <submittedName>
        <fullName evidence="5">Class I SAM-dependent methyltransferase</fullName>
        <ecNumber evidence="5">2.1.-.-</ecNumber>
    </submittedName>
</protein>
<evidence type="ECO:0000259" key="4">
    <source>
        <dbReference type="Pfam" id="PF13649"/>
    </source>
</evidence>
<dbReference type="EC" id="2.1.-.-" evidence="5"/>
<dbReference type="InterPro" id="IPR041698">
    <property type="entry name" value="Methyltransf_25"/>
</dbReference>
<evidence type="ECO:0000313" key="6">
    <source>
        <dbReference type="Proteomes" id="UP001246372"/>
    </source>
</evidence>
<dbReference type="Proteomes" id="UP001246372">
    <property type="component" value="Unassembled WGS sequence"/>
</dbReference>
<accession>A0ABU3PH00</accession>
<organism evidence="5 6">
    <name type="scientific">Roseateles aquae</name>
    <dbReference type="NCBI Taxonomy" id="3077235"/>
    <lineage>
        <taxon>Bacteria</taxon>
        <taxon>Pseudomonadati</taxon>
        <taxon>Pseudomonadota</taxon>
        <taxon>Betaproteobacteria</taxon>
        <taxon>Burkholderiales</taxon>
        <taxon>Sphaerotilaceae</taxon>
        <taxon>Roseateles</taxon>
    </lineage>
</organism>
<comment type="caution">
    <text evidence="5">The sequence shown here is derived from an EMBL/GenBank/DDBJ whole genome shotgun (WGS) entry which is preliminary data.</text>
</comment>
<keyword evidence="2 5" id="KW-0808">Transferase</keyword>
<dbReference type="RefSeq" id="WP_315652734.1">
    <property type="nucleotide sequence ID" value="NZ_JAVXZY010000011.1"/>
</dbReference>
<dbReference type="GO" id="GO:0032259">
    <property type="term" value="P:methylation"/>
    <property type="evidence" value="ECO:0007669"/>
    <property type="project" value="UniProtKB-KW"/>
</dbReference>
<name>A0ABU3PH00_9BURK</name>